<dbReference type="SUPFAM" id="SSF47413">
    <property type="entry name" value="lambda repressor-like DNA-binding domains"/>
    <property type="match status" value="1"/>
</dbReference>
<feature type="domain" description="HTH cro/C1-type" evidence="1">
    <location>
        <begin position="39"/>
        <end position="93"/>
    </location>
</feature>
<sequence>MKRRKYGDCQREDGNCAACSLSSYNRDCHGRAISKLEWYRLVNNMSVTELADASGVALRLIQRAERGESDVGNMTARNVLAIADALGVDPHDLL</sequence>
<evidence type="ECO:0000313" key="2">
    <source>
        <dbReference type="EMBL" id="MEQ2441825.1"/>
    </source>
</evidence>
<dbReference type="SMART" id="SM00530">
    <property type="entry name" value="HTH_XRE"/>
    <property type="match status" value="1"/>
</dbReference>
<proteinExistence type="predicted"/>
<organism evidence="2 3">
    <name type="scientific">Solibaculum intestinale</name>
    <dbReference type="NCBI Taxonomy" id="3133165"/>
    <lineage>
        <taxon>Bacteria</taxon>
        <taxon>Bacillati</taxon>
        <taxon>Bacillota</taxon>
        <taxon>Clostridia</taxon>
        <taxon>Eubacteriales</taxon>
        <taxon>Oscillospiraceae</taxon>
        <taxon>Solibaculum</taxon>
    </lineage>
</organism>
<dbReference type="InterPro" id="IPR010982">
    <property type="entry name" value="Lambda_DNA-bd_dom_sf"/>
</dbReference>
<dbReference type="PROSITE" id="PS50943">
    <property type="entry name" value="HTH_CROC1"/>
    <property type="match status" value="1"/>
</dbReference>
<comment type="caution">
    <text evidence="2">The sequence shown here is derived from an EMBL/GenBank/DDBJ whole genome shotgun (WGS) entry which is preliminary data.</text>
</comment>
<keyword evidence="3" id="KW-1185">Reference proteome</keyword>
<dbReference type="CDD" id="cd00093">
    <property type="entry name" value="HTH_XRE"/>
    <property type="match status" value="1"/>
</dbReference>
<reference evidence="2 3" key="1">
    <citation type="submission" date="2024-03" db="EMBL/GenBank/DDBJ databases">
        <title>Human intestinal bacterial collection.</title>
        <authorList>
            <person name="Pauvert C."/>
            <person name="Hitch T.C.A."/>
            <person name="Clavel T."/>
        </authorList>
    </citation>
    <scope>NUCLEOTIDE SEQUENCE [LARGE SCALE GENOMIC DNA]</scope>
    <source>
        <strain evidence="2 3">CLA-JM-H44</strain>
    </source>
</reference>
<gene>
    <name evidence="2" type="ORF">WMO26_13390</name>
</gene>
<name>A0ABV1E525_9FIRM</name>
<accession>A0ABV1E525</accession>
<evidence type="ECO:0000313" key="3">
    <source>
        <dbReference type="Proteomes" id="UP001489509"/>
    </source>
</evidence>
<dbReference type="Pfam" id="PF01381">
    <property type="entry name" value="HTH_3"/>
    <property type="match status" value="1"/>
</dbReference>
<protein>
    <submittedName>
        <fullName evidence="2">Helix-turn-helix transcriptional regulator</fullName>
    </submittedName>
</protein>
<evidence type="ECO:0000259" key="1">
    <source>
        <dbReference type="PROSITE" id="PS50943"/>
    </source>
</evidence>
<dbReference type="InterPro" id="IPR001387">
    <property type="entry name" value="Cro/C1-type_HTH"/>
</dbReference>
<dbReference type="Gene3D" id="1.10.260.40">
    <property type="entry name" value="lambda repressor-like DNA-binding domains"/>
    <property type="match status" value="1"/>
</dbReference>
<dbReference type="RefSeq" id="WP_349221134.1">
    <property type="nucleotide sequence ID" value="NZ_JBBMFD010000051.1"/>
</dbReference>
<dbReference type="Proteomes" id="UP001489509">
    <property type="component" value="Unassembled WGS sequence"/>
</dbReference>
<dbReference type="EMBL" id="JBBMFD010000051">
    <property type="protein sequence ID" value="MEQ2441825.1"/>
    <property type="molecule type" value="Genomic_DNA"/>
</dbReference>